<feature type="domain" description="Gamma-glutamylcyclotransferase AIG2-like" evidence="1">
    <location>
        <begin position="22"/>
        <end position="144"/>
    </location>
</feature>
<proteinExistence type="predicted"/>
<dbReference type="AlphaFoldDB" id="A0A8I1GHP2"/>
<dbReference type="Gene3D" id="3.10.490.10">
    <property type="entry name" value="Gamma-glutamyl cyclotransferase-like"/>
    <property type="match status" value="1"/>
</dbReference>
<name>A0A8I1GHP2_9HYPH</name>
<dbReference type="RefSeq" id="WP_199502475.1">
    <property type="nucleotide sequence ID" value="NZ_JAEMUK010000078.1"/>
</dbReference>
<dbReference type="InterPro" id="IPR013024">
    <property type="entry name" value="GGCT-like"/>
</dbReference>
<dbReference type="InterPro" id="IPR009288">
    <property type="entry name" value="AIG2-like_dom"/>
</dbReference>
<evidence type="ECO:0000313" key="3">
    <source>
        <dbReference type="Proteomes" id="UP000623250"/>
    </source>
</evidence>
<evidence type="ECO:0000313" key="2">
    <source>
        <dbReference type="EMBL" id="MBJ7544356.1"/>
    </source>
</evidence>
<protein>
    <submittedName>
        <fullName evidence="2">Gamma-glutamylcyclotransferase</fullName>
    </submittedName>
</protein>
<keyword evidence="2" id="KW-0808">Transferase</keyword>
<evidence type="ECO:0000259" key="1">
    <source>
        <dbReference type="Pfam" id="PF06094"/>
    </source>
</evidence>
<sequence length="146" mass="16131">MKEDIDHRTGEPSRRDAEPKHIFVYGTLMRASRSPYARLLETRARFVGKACARGRLYNLGRFPGAVFDEAARTRVFGEVFQLNGPAVLAALDAYEGCGGVGTKPDLFYRTAIEVQLHRGGALAVWVYPYAGKVDSRPLVASGRFPL</sequence>
<dbReference type="SUPFAM" id="SSF110857">
    <property type="entry name" value="Gamma-glutamyl cyclotransferase-like"/>
    <property type="match status" value="1"/>
</dbReference>
<dbReference type="Proteomes" id="UP000623250">
    <property type="component" value="Unassembled WGS sequence"/>
</dbReference>
<reference evidence="2 3" key="1">
    <citation type="submission" date="2020-12" db="EMBL/GenBank/DDBJ databases">
        <title>Revised draft genomes of Rhodomicrobium vannielii ATCC 17100 and Rhodomicrobium udaipurense JA643.</title>
        <authorList>
            <person name="Conners E.M."/>
            <person name="Davenport E.J."/>
            <person name="Bose A."/>
        </authorList>
    </citation>
    <scope>NUCLEOTIDE SEQUENCE [LARGE SCALE GENOMIC DNA]</scope>
    <source>
        <strain evidence="2 3">JA643</strain>
    </source>
</reference>
<dbReference type="Pfam" id="PF06094">
    <property type="entry name" value="GGACT"/>
    <property type="match status" value="1"/>
</dbReference>
<comment type="caution">
    <text evidence="2">The sequence shown here is derived from an EMBL/GenBank/DDBJ whole genome shotgun (WGS) entry which is preliminary data.</text>
</comment>
<gene>
    <name evidence="2" type="ORF">JDN41_12445</name>
</gene>
<dbReference type="CDD" id="cd06661">
    <property type="entry name" value="GGCT_like"/>
    <property type="match status" value="1"/>
</dbReference>
<dbReference type="GO" id="GO:0016740">
    <property type="term" value="F:transferase activity"/>
    <property type="evidence" value="ECO:0007669"/>
    <property type="project" value="UniProtKB-KW"/>
</dbReference>
<dbReference type="InterPro" id="IPR036568">
    <property type="entry name" value="GGCT-like_sf"/>
</dbReference>
<accession>A0A8I1GHP2</accession>
<keyword evidence="3" id="KW-1185">Reference proteome</keyword>
<dbReference type="EMBL" id="JAEMUK010000078">
    <property type="protein sequence ID" value="MBJ7544356.1"/>
    <property type="molecule type" value="Genomic_DNA"/>
</dbReference>
<organism evidence="2 3">
    <name type="scientific">Rhodomicrobium udaipurense</name>
    <dbReference type="NCBI Taxonomy" id="1202716"/>
    <lineage>
        <taxon>Bacteria</taxon>
        <taxon>Pseudomonadati</taxon>
        <taxon>Pseudomonadota</taxon>
        <taxon>Alphaproteobacteria</taxon>
        <taxon>Hyphomicrobiales</taxon>
        <taxon>Hyphomicrobiaceae</taxon>
        <taxon>Rhodomicrobium</taxon>
    </lineage>
</organism>